<proteinExistence type="predicted"/>
<evidence type="ECO:0000313" key="2">
    <source>
        <dbReference type="EMBL" id="TDQ32167.1"/>
    </source>
</evidence>
<name>A0A4R6TPH9_9BACI</name>
<feature type="transmembrane region" description="Helical" evidence="1">
    <location>
        <begin position="259"/>
        <end position="283"/>
    </location>
</feature>
<sequence>MEVEETIQAFVKEKLKRFELNTAHYARLKAEWENALEKKKLHFEAEGQETSLAVHSAIDEFSAERRKKPSRLRLYSLLITVIIGTVYFIGLIYSVIIAGNGFPYGWTIVLLLHSTLLVLAMMNMSFLASYRKSSIIVMIFLAIISFISMGTFPDVTSIFYLPVLVLGGLYVLLLCFQITIGDIFEPTSKTGNDRSRGGRAAIMIARVVSGLLLLAAFYFTAYGMLVFAGYIPVPLIVIFVILAGVWTLGFFLGRHPSQWYLLGVGLHTLFFICFFSVALFPYIGSMLWS</sequence>
<dbReference type="RefSeq" id="WP_133582387.1">
    <property type="nucleotide sequence ID" value="NZ_SNYJ01000032.1"/>
</dbReference>
<comment type="caution">
    <text evidence="2">The sequence shown here is derived from an EMBL/GenBank/DDBJ whole genome shotgun (WGS) entry which is preliminary data.</text>
</comment>
<dbReference type="EMBL" id="SNYJ01000032">
    <property type="protein sequence ID" value="TDQ32167.1"/>
    <property type="molecule type" value="Genomic_DNA"/>
</dbReference>
<keyword evidence="3" id="KW-1185">Reference proteome</keyword>
<dbReference type="AlphaFoldDB" id="A0A4R6TPH9"/>
<accession>A0A4R6TPH9</accession>
<keyword evidence="1" id="KW-0472">Membrane</keyword>
<keyword evidence="1" id="KW-1133">Transmembrane helix</keyword>
<organism evidence="2 3">
    <name type="scientific">Aureibacillus halotolerans</name>
    <dbReference type="NCBI Taxonomy" id="1508390"/>
    <lineage>
        <taxon>Bacteria</taxon>
        <taxon>Bacillati</taxon>
        <taxon>Bacillota</taxon>
        <taxon>Bacilli</taxon>
        <taxon>Bacillales</taxon>
        <taxon>Bacillaceae</taxon>
        <taxon>Aureibacillus</taxon>
    </lineage>
</organism>
<feature type="transmembrane region" description="Helical" evidence="1">
    <location>
        <begin position="134"/>
        <end position="152"/>
    </location>
</feature>
<keyword evidence="1" id="KW-0812">Transmembrane</keyword>
<evidence type="ECO:0000313" key="3">
    <source>
        <dbReference type="Proteomes" id="UP000295632"/>
    </source>
</evidence>
<protein>
    <submittedName>
        <fullName evidence="2">Uncharacterized protein</fullName>
    </submittedName>
</protein>
<feature type="transmembrane region" description="Helical" evidence="1">
    <location>
        <begin position="200"/>
        <end position="221"/>
    </location>
</feature>
<gene>
    <name evidence="2" type="ORF">EV213_13213</name>
</gene>
<feature type="transmembrane region" description="Helical" evidence="1">
    <location>
        <begin position="74"/>
        <end position="98"/>
    </location>
</feature>
<evidence type="ECO:0000256" key="1">
    <source>
        <dbReference type="SAM" id="Phobius"/>
    </source>
</evidence>
<reference evidence="2 3" key="1">
    <citation type="submission" date="2019-03" db="EMBL/GenBank/DDBJ databases">
        <title>Genomic Encyclopedia of Type Strains, Phase IV (KMG-IV): sequencing the most valuable type-strain genomes for metagenomic binning, comparative biology and taxonomic classification.</title>
        <authorList>
            <person name="Goeker M."/>
        </authorList>
    </citation>
    <scope>NUCLEOTIDE SEQUENCE [LARGE SCALE GENOMIC DNA]</scope>
    <source>
        <strain evidence="2 3">DSM 28697</strain>
    </source>
</reference>
<feature type="transmembrane region" description="Helical" evidence="1">
    <location>
        <begin position="227"/>
        <end position="252"/>
    </location>
</feature>
<dbReference type="Proteomes" id="UP000295632">
    <property type="component" value="Unassembled WGS sequence"/>
</dbReference>
<feature type="transmembrane region" description="Helical" evidence="1">
    <location>
        <begin position="158"/>
        <end position="180"/>
    </location>
</feature>
<feature type="transmembrane region" description="Helical" evidence="1">
    <location>
        <begin position="104"/>
        <end position="122"/>
    </location>
</feature>